<accession>A0ABV7L7M7</accession>
<dbReference type="Proteomes" id="UP001595528">
    <property type="component" value="Unassembled WGS sequence"/>
</dbReference>
<keyword evidence="8" id="KW-1185">Reference proteome</keyword>
<evidence type="ECO:0000256" key="4">
    <source>
        <dbReference type="PROSITE-ProRule" id="PRU00473"/>
    </source>
</evidence>
<feature type="signal peptide" evidence="5">
    <location>
        <begin position="1"/>
        <end position="24"/>
    </location>
</feature>
<dbReference type="CDD" id="cd07185">
    <property type="entry name" value="OmpA_C-like"/>
    <property type="match status" value="1"/>
</dbReference>
<dbReference type="Pfam" id="PF00691">
    <property type="entry name" value="OmpA"/>
    <property type="match status" value="1"/>
</dbReference>
<keyword evidence="5" id="KW-0732">Signal</keyword>
<gene>
    <name evidence="7" type="ORF">ACFOGJ_25045</name>
</gene>
<dbReference type="InterPro" id="IPR036737">
    <property type="entry name" value="OmpA-like_sf"/>
</dbReference>
<dbReference type="PROSITE" id="PS51257">
    <property type="entry name" value="PROKAR_LIPOPROTEIN"/>
    <property type="match status" value="1"/>
</dbReference>
<dbReference type="Gene3D" id="3.30.1330.60">
    <property type="entry name" value="OmpA-like domain"/>
    <property type="match status" value="1"/>
</dbReference>
<name>A0ABV7L7M7_9PROT</name>
<sequence>MAGPIGKLICTAALGLALAGCAVAPFDTDPPAGPRPTAPFDAALFDAYVALGDAERAEYDWRDAAGFYRRADMVAAGERVEPEALDLRKLPEAAVPTLAAARKRLVDALAAGARALTPEAAARAQAGFDCWLQEQEEDLQPDDIAACRDRFETAMVEVERALKGAVVVLLADPDGEVGAVELSNDKGSVTLSALRESAVVPEDDAAPDATGRLPEQDVQEIFGTALAAQPQPPTTIRLYFQAGTNQLTPESEAALPSVRELIENRVVPGVEIAGHTDRVGAAPVNARLALQRAQVIEQMLLELGVPPRLIRVDSFGENDPVVPTADGVDEPRNRRVEITVR</sequence>
<dbReference type="PANTHER" id="PTHR30329">
    <property type="entry name" value="STATOR ELEMENT OF FLAGELLAR MOTOR COMPLEX"/>
    <property type="match status" value="1"/>
</dbReference>
<dbReference type="RefSeq" id="WP_379905797.1">
    <property type="nucleotide sequence ID" value="NZ_JBHRTR010000048.1"/>
</dbReference>
<feature type="domain" description="OmpA-like" evidence="6">
    <location>
        <begin position="227"/>
        <end position="341"/>
    </location>
</feature>
<keyword evidence="2 4" id="KW-0472">Membrane</keyword>
<dbReference type="SUPFAM" id="SSF103088">
    <property type="entry name" value="OmpA-like"/>
    <property type="match status" value="1"/>
</dbReference>
<protein>
    <submittedName>
        <fullName evidence="7">OmpA family protein</fullName>
    </submittedName>
</protein>
<dbReference type="PROSITE" id="PS51123">
    <property type="entry name" value="OMPA_2"/>
    <property type="match status" value="1"/>
</dbReference>
<evidence type="ECO:0000256" key="2">
    <source>
        <dbReference type="ARBA" id="ARBA00023136"/>
    </source>
</evidence>
<evidence type="ECO:0000256" key="3">
    <source>
        <dbReference type="ARBA" id="ARBA00023237"/>
    </source>
</evidence>
<evidence type="ECO:0000313" key="7">
    <source>
        <dbReference type="EMBL" id="MFC3230539.1"/>
    </source>
</evidence>
<comment type="caution">
    <text evidence="7">The sequence shown here is derived from an EMBL/GenBank/DDBJ whole genome shotgun (WGS) entry which is preliminary data.</text>
</comment>
<evidence type="ECO:0000313" key="8">
    <source>
        <dbReference type="Proteomes" id="UP001595528"/>
    </source>
</evidence>
<feature type="chain" id="PRO_5045337237" evidence="5">
    <location>
        <begin position="25"/>
        <end position="341"/>
    </location>
</feature>
<evidence type="ECO:0000259" key="6">
    <source>
        <dbReference type="PROSITE" id="PS51123"/>
    </source>
</evidence>
<organism evidence="7 8">
    <name type="scientific">Marinibaculum pumilum</name>
    <dbReference type="NCBI Taxonomy" id="1766165"/>
    <lineage>
        <taxon>Bacteria</taxon>
        <taxon>Pseudomonadati</taxon>
        <taxon>Pseudomonadota</taxon>
        <taxon>Alphaproteobacteria</taxon>
        <taxon>Rhodospirillales</taxon>
        <taxon>Rhodospirillaceae</taxon>
        <taxon>Marinibaculum</taxon>
    </lineage>
</organism>
<proteinExistence type="predicted"/>
<dbReference type="InterPro" id="IPR006665">
    <property type="entry name" value="OmpA-like"/>
</dbReference>
<evidence type="ECO:0000256" key="1">
    <source>
        <dbReference type="ARBA" id="ARBA00004442"/>
    </source>
</evidence>
<dbReference type="InterPro" id="IPR050330">
    <property type="entry name" value="Bact_OuterMem_StrucFunc"/>
</dbReference>
<dbReference type="EMBL" id="JBHRTR010000048">
    <property type="protein sequence ID" value="MFC3230539.1"/>
    <property type="molecule type" value="Genomic_DNA"/>
</dbReference>
<evidence type="ECO:0000256" key="5">
    <source>
        <dbReference type="SAM" id="SignalP"/>
    </source>
</evidence>
<dbReference type="PRINTS" id="PR01021">
    <property type="entry name" value="OMPADOMAIN"/>
</dbReference>
<dbReference type="PANTHER" id="PTHR30329:SF21">
    <property type="entry name" value="LIPOPROTEIN YIAD-RELATED"/>
    <property type="match status" value="1"/>
</dbReference>
<comment type="subcellular location">
    <subcellularLocation>
        <location evidence="1">Cell outer membrane</location>
    </subcellularLocation>
</comment>
<reference evidence="8" key="1">
    <citation type="journal article" date="2019" name="Int. J. Syst. Evol. Microbiol.">
        <title>The Global Catalogue of Microorganisms (GCM) 10K type strain sequencing project: providing services to taxonomists for standard genome sequencing and annotation.</title>
        <authorList>
            <consortium name="The Broad Institute Genomics Platform"/>
            <consortium name="The Broad Institute Genome Sequencing Center for Infectious Disease"/>
            <person name="Wu L."/>
            <person name="Ma J."/>
        </authorList>
    </citation>
    <scope>NUCLEOTIDE SEQUENCE [LARGE SCALE GENOMIC DNA]</scope>
    <source>
        <strain evidence="8">KCTC 42964</strain>
    </source>
</reference>
<keyword evidence="3" id="KW-0998">Cell outer membrane</keyword>
<dbReference type="InterPro" id="IPR006664">
    <property type="entry name" value="OMP_bac"/>
</dbReference>